<dbReference type="InterPro" id="IPR010263">
    <property type="entry name" value="T6SS_TssK"/>
</dbReference>
<name>A0AAD4AHF9_9GAMM</name>
<reference evidence="1" key="2">
    <citation type="submission" date="2015-03" db="EMBL/GenBank/DDBJ databases">
        <title>Genome sequence of Pseudoalteromonas citrea.</title>
        <authorList>
            <person name="Xie B.-B."/>
            <person name="Rong J.-C."/>
            <person name="Qin Q.-L."/>
            <person name="Zhang Y.-Z."/>
        </authorList>
    </citation>
    <scope>NUCLEOTIDE SEQUENCE</scope>
    <source>
        <strain evidence="1">DSM 8771</strain>
    </source>
</reference>
<comment type="caution">
    <text evidence="1">The sequence shown here is derived from an EMBL/GenBank/DDBJ whole genome shotgun (WGS) entry which is preliminary data.</text>
</comment>
<dbReference type="Proteomes" id="UP000016487">
    <property type="component" value="Unassembled WGS sequence"/>
</dbReference>
<evidence type="ECO:0000313" key="2">
    <source>
        <dbReference type="Proteomes" id="UP000016487"/>
    </source>
</evidence>
<evidence type="ECO:0000313" key="1">
    <source>
        <dbReference type="EMBL" id="KAF7769679.1"/>
    </source>
</evidence>
<dbReference type="AlphaFoldDB" id="A0AAD4AHF9"/>
<dbReference type="Pfam" id="PF05936">
    <property type="entry name" value="T6SS_VasE"/>
    <property type="match status" value="1"/>
</dbReference>
<dbReference type="EMBL" id="AHBZ03000021">
    <property type="protein sequence ID" value="KAF7769679.1"/>
    <property type="molecule type" value="Genomic_DNA"/>
</dbReference>
<dbReference type="RefSeq" id="WP_010366779.1">
    <property type="nucleotide sequence ID" value="NZ_AHBZ03000021.1"/>
</dbReference>
<dbReference type="PANTHER" id="PTHR35566:SF1">
    <property type="entry name" value="TYPE VI SECRETION SYSTEM BASEPLATE COMPONENT TSSK1"/>
    <property type="match status" value="1"/>
</dbReference>
<reference evidence="1" key="1">
    <citation type="journal article" date="2012" name="J. Bacteriol.">
        <title>Genome sequences of type strains of seven species of the marine bacterium Pseudoalteromonas.</title>
        <authorList>
            <person name="Xie B.B."/>
            <person name="Shu Y.L."/>
            <person name="Qin Q.L."/>
            <person name="Rong J.C."/>
            <person name="Zhang X.Y."/>
            <person name="Chen X.L."/>
            <person name="Shi M."/>
            <person name="He H.L."/>
            <person name="Zhou B.C."/>
            <person name="Zhang Y.Z."/>
        </authorList>
    </citation>
    <scope>NUCLEOTIDE SEQUENCE</scope>
    <source>
        <strain evidence="1">DSM 8771</strain>
    </source>
</reference>
<accession>A0AAD4AHF9</accession>
<organism evidence="1 2">
    <name type="scientific">Pseudoalteromonas citrea</name>
    <dbReference type="NCBI Taxonomy" id="43655"/>
    <lineage>
        <taxon>Bacteria</taxon>
        <taxon>Pseudomonadati</taxon>
        <taxon>Pseudomonadota</taxon>
        <taxon>Gammaproteobacteria</taxon>
        <taxon>Alteromonadales</taxon>
        <taxon>Pseudoalteromonadaceae</taxon>
        <taxon>Pseudoalteromonas</taxon>
    </lineage>
</organism>
<sequence>MEEPLNKPVWAEGVLLAQQHFQLLDAYSEQQQTLRQTMLVPNGFGVYYIHIEKSALLRGVLNVTSLQVMLPNGRMLEYTTDVENQLKLTLDQKASSVLVHVAIAANRHVADIEGYSQSGQLSAYHSQYIDVIDTHDPNRSRELLVARPNILLLTQNDTLTYFDALPCLKLSRLDDGTFALDEQYIPPLLNVGASDYLSGLLKRTTNLVNAKVNVLLNRRKGYGAVSDFGPNEMNSFLLLNSMAPAASMLEHLQSLNVLHPERLYSELVMLISRVSVFEHSELATGLPVYNHNALSEVFSKLDEILRTLLDGVVPKRMAALKLERSSNAIYEINSIDSEMLQSHDFYLAVFCESASTQWIELFAEQVKIAASQVLEMMIASALNGVALTHCQRPPNKLAIKSGYEYFRLETFGDAWQQICEDHALSLFIPFSLQAATVEIVTVAK</sequence>
<proteinExistence type="predicted"/>
<gene>
    <name evidence="1" type="primary">impJ</name>
    <name evidence="1" type="ORF">PCIT_a2558</name>
</gene>
<dbReference type="PANTHER" id="PTHR35566">
    <property type="entry name" value="BLR3599 PROTEIN"/>
    <property type="match status" value="1"/>
</dbReference>
<protein>
    <submittedName>
        <fullName evidence="1">Type VI secretion system protein ImpJ</fullName>
    </submittedName>
</protein>
<dbReference type="NCBIfam" id="TIGR03353">
    <property type="entry name" value="VI_chp_4"/>
    <property type="match status" value="1"/>
</dbReference>